<dbReference type="RefSeq" id="XP_029738904.1">
    <property type="nucleotide sequence ID" value="XM_029884803.1"/>
</dbReference>
<dbReference type="PANTHER" id="PTHR35560">
    <property type="entry name" value="BLL0132 PROTEIN"/>
    <property type="match status" value="1"/>
</dbReference>
<organism evidence="2 3">
    <name type="scientific">Sporisorium graminicola</name>
    <dbReference type="NCBI Taxonomy" id="280036"/>
    <lineage>
        <taxon>Eukaryota</taxon>
        <taxon>Fungi</taxon>
        <taxon>Dikarya</taxon>
        <taxon>Basidiomycota</taxon>
        <taxon>Ustilaginomycotina</taxon>
        <taxon>Ustilaginomycetes</taxon>
        <taxon>Ustilaginales</taxon>
        <taxon>Ustilaginaceae</taxon>
        <taxon>Sporisorium</taxon>
    </lineage>
</organism>
<gene>
    <name evidence="2" type="ORF">EX895_004207</name>
</gene>
<dbReference type="PANTHER" id="PTHR35560:SF3">
    <property type="entry name" value="PEPTIDASE S9 PROLYL OLIGOPEPTIDASE CATALYTIC DOMAIN-CONTAINING PROTEIN"/>
    <property type="match status" value="1"/>
</dbReference>
<dbReference type="GeneID" id="40727102"/>
<dbReference type="Gene3D" id="3.40.50.1820">
    <property type="entry name" value="alpha/beta hydrolase"/>
    <property type="match status" value="1"/>
</dbReference>
<protein>
    <recommendedName>
        <fullName evidence="4">AB hydrolase-1 domain-containing protein</fullName>
    </recommendedName>
</protein>
<evidence type="ECO:0000256" key="1">
    <source>
        <dbReference type="SAM" id="SignalP"/>
    </source>
</evidence>
<sequence length="426" mass="46531">MVRLTVFTLLSALLWSVASAYPQAVLRPDANKPDLSTEPIPFPDVTGQEVLNITRPDVPAQAELKRDAKTGATGIDPKTGLPFAPKGATLVQYKGCKSRAYSIPMFVNKNYPITGSSDASVAWIVQHGSARNFDNYFSSVYDIVHDEGVVIAPNFYANTDTGNKAKWYQPKKNLAWNNNDWFNGADAVAPAGAGLCSSFDVYDSLVELLADRTKFPNLRTVYAVGHSAGASMLAKYGMLKPYTNFRFVLANSPSMPYFTDARPDTPTNCGNFTSWGYGFGGEKPRYVKRLVPRFQKNGVGYFYNWISQDVTHMTGTLDTYRADPTGDQSCPVQAQGGRNRRDRGYAWWAYLNLLGGTTTDVSQFYGYEAFKDQGVTSLNPPEFGARHCVVKDVAHNNVAMFASACGRAALTGAAELPPGPGPIRPA</sequence>
<reference evidence="2 3" key="1">
    <citation type="submission" date="2019-05" db="EMBL/GenBank/DDBJ databases">
        <title>Sporisorium graminicola CBS 10092 draft sequencing and annotation.</title>
        <authorList>
            <person name="Solano-Gonzalez S."/>
            <person name="Caddick M.X."/>
            <person name="Darby A."/>
        </authorList>
    </citation>
    <scope>NUCLEOTIDE SEQUENCE [LARGE SCALE GENOMIC DNA]</scope>
    <source>
        <strain evidence="2 3">CBS 10092</strain>
    </source>
</reference>
<accession>A0A4V6ETJ9</accession>
<evidence type="ECO:0000313" key="3">
    <source>
        <dbReference type="Proteomes" id="UP000306050"/>
    </source>
</evidence>
<dbReference type="InterPro" id="IPR029058">
    <property type="entry name" value="AB_hydrolase_fold"/>
</dbReference>
<keyword evidence="1" id="KW-0732">Signal</keyword>
<name>A0A4V6ETJ9_9BASI</name>
<keyword evidence="3" id="KW-1185">Reference proteome</keyword>
<dbReference type="EMBL" id="SRRM01000015">
    <property type="protein sequence ID" value="TKY86919.1"/>
    <property type="molecule type" value="Genomic_DNA"/>
</dbReference>
<dbReference type="AlphaFoldDB" id="A0A4V6ETJ9"/>
<dbReference type="KEGG" id="sgra:EX895_004207"/>
<feature type="chain" id="PRO_5020971440" description="AB hydrolase-1 domain-containing protein" evidence="1">
    <location>
        <begin position="21"/>
        <end position="426"/>
    </location>
</feature>
<comment type="caution">
    <text evidence="2">The sequence shown here is derived from an EMBL/GenBank/DDBJ whole genome shotgun (WGS) entry which is preliminary data.</text>
</comment>
<evidence type="ECO:0000313" key="2">
    <source>
        <dbReference type="EMBL" id="TKY86919.1"/>
    </source>
</evidence>
<dbReference type="SUPFAM" id="SSF53474">
    <property type="entry name" value="alpha/beta-Hydrolases"/>
    <property type="match status" value="1"/>
</dbReference>
<evidence type="ECO:0008006" key="4">
    <source>
        <dbReference type="Google" id="ProtNLM"/>
    </source>
</evidence>
<proteinExistence type="predicted"/>
<dbReference type="Proteomes" id="UP000306050">
    <property type="component" value="Chromosome SGRAM_23"/>
</dbReference>
<dbReference type="OrthoDB" id="5985073at2759"/>
<feature type="signal peptide" evidence="1">
    <location>
        <begin position="1"/>
        <end position="20"/>
    </location>
</feature>